<dbReference type="AlphaFoldDB" id="A0A392QNF5"/>
<sequence>YTGINYEHVNKHKKYDPELKFMGDYDPTKSNPMSKHPKRQNGPRTKGKPQPWICHYCGRKGHIRPFCFKLYGYPKRSLQPAPEPVMVKTKKEWKPKSDDTSNEASLIAHTSFRASSREDWYFDSGCSRHMTGVEKFLVDI</sequence>
<feature type="non-terminal residue" evidence="2">
    <location>
        <position position="1"/>
    </location>
</feature>
<dbReference type="Proteomes" id="UP000265520">
    <property type="component" value="Unassembled WGS sequence"/>
</dbReference>
<name>A0A392QNF5_9FABA</name>
<evidence type="ECO:0000313" key="2">
    <source>
        <dbReference type="EMBL" id="MCI25404.1"/>
    </source>
</evidence>
<protein>
    <submittedName>
        <fullName evidence="2">Gag-pol polyprotein</fullName>
    </submittedName>
</protein>
<keyword evidence="3" id="KW-1185">Reference proteome</keyword>
<organism evidence="2 3">
    <name type="scientific">Trifolium medium</name>
    <dbReference type="NCBI Taxonomy" id="97028"/>
    <lineage>
        <taxon>Eukaryota</taxon>
        <taxon>Viridiplantae</taxon>
        <taxon>Streptophyta</taxon>
        <taxon>Embryophyta</taxon>
        <taxon>Tracheophyta</taxon>
        <taxon>Spermatophyta</taxon>
        <taxon>Magnoliopsida</taxon>
        <taxon>eudicotyledons</taxon>
        <taxon>Gunneridae</taxon>
        <taxon>Pentapetalae</taxon>
        <taxon>rosids</taxon>
        <taxon>fabids</taxon>
        <taxon>Fabales</taxon>
        <taxon>Fabaceae</taxon>
        <taxon>Papilionoideae</taxon>
        <taxon>50 kb inversion clade</taxon>
        <taxon>NPAAA clade</taxon>
        <taxon>Hologalegina</taxon>
        <taxon>IRL clade</taxon>
        <taxon>Trifolieae</taxon>
        <taxon>Trifolium</taxon>
    </lineage>
</organism>
<evidence type="ECO:0000313" key="3">
    <source>
        <dbReference type="Proteomes" id="UP000265520"/>
    </source>
</evidence>
<feature type="region of interest" description="Disordered" evidence="1">
    <location>
        <begin position="20"/>
        <end position="49"/>
    </location>
</feature>
<accession>A0A392QNF5</accession>
<comment type="caution">
    <text evidence="2">The sequence shown here is derived from an EMBL/GenBank/DDBJ whole genome shotgun (WGS) entry which is preliminary data.</text>
</comment>
<evidence type="ECO:0000256" key="1">
    <source>
        <dbReference type="SAM" id="MobiDB-lite"/>
    </source>
</evidence>
<feature type="compositionally biased region" description="Basic residues" evidence="1">
    <location>
        <begin position="35"/>
        <end position="47"/>
    </location>
</feature>
<reference evidence="2 3" key="1">
    <citation type="journal article" date="2018" name="Front. Plant Sci.">
        <title>Red Clover (Trifolium pratense) and Zigzag Clover (T. medium) - A Picture of Genomic Similarities and Differences.</title>
        <authorList>
            <person name="Dluhosova J."/>
            <person name="Istvanek J."/>
            <person name="Nedelnik J."/>
            <person name="Repkova J."/>
        </authorList>
    </citation>
    <scope>NUCLEOTIDE SEQUENCE [LARGE SCALE GENOMIC DNA]</scope>
    <source>
        <strain evidence="3">cv. 10/8</strain>
        <tissue evidence="2">Leaf</tissue>
    </source>
</reference>
<proteinExistence type="predicted"/>
<dbReference type="EMBL" id="LXQA010147027">
    <property type="protein sequence ID" value="MCI25404.1"/>
    <property type="molecule type" value="Genomic_DNA"/>
</dbReference>